<reference evidence="1" key="2">
    <citation type="submission" date="2020-09" db="EMBL/GenBank/DDBJ databases">
        <authorList>
            <person name="Sun Q."/>
            <person name="Ohkuma M."/>
        </authorList>
    </citation>
    <scope>NUCLEOTIDE SEQUENCE</scope>
    <source>
        <strain evidence="1">JCM 4956</strain>
    </source>
</reference>
<keyword evidence="2" id="KW-1185">Reference proteome</keyword>
<proteinExistence type="predicted"/>
<accession>A0A918KR30</accession>
<reference evidence="1" key="1">
    <citation type="journal article" date="2014" name="Int. J. Syst. Evol. Microbiol.">
        <title>Complete genome sequence of Corynebacterium casei LMG S-19264T (=DSM 44701T), isolated from a smear-ripened cheese.</title>
        <authorList>
            <consortium name="US DOE Joint Genome Institute (JGI-PGF)"/>
            <person name="Walter F."/>
            <person name="Albersmeier A."/>
            <person name="Kalinowski J."/>
            <person name="Ruckert C."/>
        </authorList>
    </citation>
    <scope>NUCLEOTIDE SEQUENCE</scope>
    <source>
        <strain evidence="1">JCM 4956</strain>
    </source>
</reference>
<organism evidence="1 2">
    <name type="scientific">Streptomyces fructofermentans</name>
    <dbReference type="NCBI Taxonomy" id="152141"/>
    <lineage>
        <taxon>Bacteria</taxon>
        <taxon>Bacillati</taxon>
        <taxon>Actinomycetota</taxon>
        <taxon>Actinomycetes</taxon>
        <taxon>Kitasatosporales</taxon>
        <taxon>Streptomycetaceae</taxon>
        <taxon>Streptomyces</taxon>
    </lineage>
</organism>
<name>A0A918KR30_9ACTN</name>
<dbReference type="EMBL" id="BMWD01000014">
    <property type="protein sequence ID" value="GGX70272.1"/>
    <property type="molecule type" value="Genomic_DNA"/>
</dbReference>
<evidence type="ECO:0000313" key="2">
    <source>
        <dbReference type="Proteomes" id="UP000645555"/>
    </source>
</evidence>
<dbReference type="AlphaFoldDB" id="A0A918KR30"/>
<sequence>MSDAAARSTVGKGRELHPDHFGDRMWELVDELHEIEKQQYDLGLRHAAVMLRWCWRRAG</sequence>
<comment type="caution">
    <text evidence="1">The sequence shown here is derived from an EMBL/GenBank/DDBJ whole genome shotgun (WGS) entry which is preliminary data.</text>
</comment>
<protein>
    <submittedName>
        <fullName evidence="1">Uncharacterized protein</fullName>
    </submittedName>
</protein>
<dbReference type="Proteomes" id="UP000645555">
    <property type="component" value="Unassembled WGS sequence"/>
</dbReference>
<gene>
    <name evidence="1" type="ORF">GCM10010515_42480</name>
</gene>
<evidence type="ECO:0000313" key="1">
    <source>
        <dbReference type="EMBL" id="GGX70272.1"/>
    </source>
</evidence>